<organism evidence="1 2">
    <name type="scientific">Streptomyces scopuliridis</name>
    <dbReference type="NCBI Taxonomy" id="452529"/>
    <lineage>
        <taxon>Bacteria</taxon>
        <taxon>Bacillati</taxon>
        <taxon>Actinomycetota</taxon>
        <taxon>Actinomycetes</taxon>
        <taxon>Kitasatosporales</taxon>
        <taxon>Streptomycetaceae</taxon>
        <taxon>Streptomyces</taxon>
    </lineage>
</organism>
<accession>A0ACD4ZI69</accession>
<gene>
    <name evidence="1" type="ORF">OG835_12305</name>
</gene>
<sequence>MLPAEDRPVYHFTHVRNLPSVLDQGYAHCDRIVREDRSLRIECGDRDIKERRRSRKVDLPPGGVVADYVPFYFAPRSPMLYKINKGAVPTYTLTAEVDALVNTVNTVGVMGKGIALQFKRAYPDNFATYERGCAAGEVQLGRMHVHDRGTLTKPRYVINFPTKGHWRSRSRLEDVREGLQDLRRVIVELKIHDIAVPPLGCGNGGLPWDDVHPLITAALGDLPDVEVRVYPPQGAPPASAMPNNQVPPALNRERAAFLVALDRYIKRGLAGGFIIERQTTLLEVHKLVYLLQHVGFDFGLRFTKGHYGPYSFALDGAVAALEGHFVSGYGDGTRGSSAPLSPVPEAVARAADFLGADAEFGAAIQRLDRLVDGYEHAYGMELLGTLLFASEELAPGQVAFSTVAEYVKEWTPRKQRMFTNTHLSAAWERLTNCSLTPSPV</sequence>
<proteinExistence type="predicted"/>
<protein>
    <submittedName>
        <fullName evidence="1">DarT ssDNA thymidine ADP-ribosyltransferase family protein</fullName>
    </submittedName>
</protein>
<name>A0ACD4ZI69_9ACTN</name>
<dbReference type="EMBL" id="CP109109">
    <property type="protein sequence ID" value="WSB97721.1"/>
    <property type="molecule type" value="Genomic_DNA"/>
</dbReference>
<keyword evidence="2" id="KW-1185">Reference proteome</keyword>
<evidence type="ECO:0000313" key="2">
    <source>
        <dbReference type="Proteomes" id="UP001348369"/>
    </source>
</evidence>
<dbReference type="Proteomes" id="UP001348369">
    <property type="component" value="Chromosome"/>
</dbReference>
<reference evidence="1" key="1">
    <citation type="submission" date="2022-10" db="EMBL/GenBank/DDBJ databases">
        <title>The complete genomes of actinobacterial strains from the NBC collection.</title>
        <authorList>
            <person name="Joergensen T.S."/>
            <person name="Alvarez Arevalo M."/>
            <person name="Sterndorff E.B."/>
            <person name="Faurdal D."/>
            <person name="Vuksanovic O."/>
            <person name="Mourched A.-S."/>
            <person name="Charusanti P."/>
            <person name="Shaw S."/>
            <person name="Blin K."/>
            <person name="Weber T."/>
        </authorList>
    </citation>
    <scope>NUCLEOTIDE SEQUENCE</scope>
    <source>
        <strain evidence="1">NBC 01771</strain>
    </source>
</reference>
<evidence type="ECO:0000313" key="1">
    <source>
        <dbReference type="EMBL" id="WSB97721.1"/>
    </source>
</evidence>